<evidence type="ECO:0000313" key="1">
    <source>
        <dbReference type="EMBL" id="CAF4239952.1"/>
    </source>
</evidence>
<feature type="non-terminal residue" evidence="3">
    <location>
        <position position="52"/>
    </location>
</feature>
<dbReference type="EMBL" id="CAJOBI010025069">
    <property type="protein sequence ID" value="CAF4239952.1"/>
    <property type="molecule type" value="Genomic_DNA"/>
</dbReference>
<gene>
    <name evidence="3" type="ORF">BYL167_LOCUS79051</name>
    <name evidence="2" type="ORF">GIL414_LOCUS23999</name>
    <name evidence="1" type="ORF">SMN809_LOCUS23525</name>
</gene>
<dbReference type="EMBL" id="CAJOBH010291445">
    <property type="protein sequence ID" value="CAF5181629.1"/>
    <property type="molecule type" value="Genomic_DNA"/>
</dbReference>
<dbReference type="AlphaFoldDB" id="A0A8S3HJS5"/>
<protein>
    <submittedName>
        <fullName evidence="3">Uncharacterized protein</fullName>
    </submittedName>
</protein>
<sequence length="52" mass="6054">MSHPIQQYKSDNDSLVDQQLEKSLFDSDHDDDIFRSFFGLANRMMSETLRSG</sequence>
<evidence type="ECO:0000313" key="4">
    <source>
        <dbReference type="Proteomes" id="UP000681967"/>
    </source>
</evidence>
<accession>A0A8S3HJS5</accession>
<organism evidence="3 4">
    <name type="scientific">Rotaria magnacalcarata</name>
    <dbReference type="NCBI Taxonomy" id="392030"/>
    <lineage>
        <taxon>Eukaryota</taxon>
        <taxon>Metazoa</taxon>
        <taxon>Spiralia</taxon>
        <taxon>Gnathifera</taxon>
        <taxon>Rotifera</taxon>
        <taxon>Eurotatoria</taxon>
        <taxon>Bdelloidea</taxon>
        <taxon>Philodinida</taxon>
        <taxon>Philodinidae</taxon>
        <taxon>Rotaria</taxon>
    </lineage>
</organism>
<proteinExistence type="predicted"/>
<comment type="caution">
    <text evidence="3">The sequence shown here is derived from an EMBL/GenBank/DDBJ whole genome shotgun (WGS) entry which is preliminary data.</text>
</comment>
<dbReference type="Proteomes" id="UP000676336">
    <property type="component" value="Unassembled WGS sequence"/>
</dbReference>
<dbReference type="EMBL" id="CAJOBJ010028346">
    <property type="protein sequence ID" value="CAF4258244.1"/>
    <property type="molecule type" value="Genomic_DNA"/>
</dbReference>
<dbReference type="Proteomes" id="UP000681967">
    <property type="component" value="Unassembled WGS sequence"/>
</dbReference>
<evidence type="ECO:0000313" key="3">
    <source>
        <dbReference type="EMBL" id="CAF5181629.1"/>
    </source>
</evidence>
<name>A0A8S3HJS5_9BILA</name>
<reference evidence="3" key="1">
    <citation type="submission" date="2021-02" db="EMBL/GenBank/DDBJ databases">
        <authorList>
            <person name="Nowell W R."/>
        </authorList>
    </citation>
    <scope>NUCLEOTIDE SEQUENCE</scope>
</reference>
<dbReference type="Proteomes" id="UP000681720">
    <property type="component" value="Unassembled WGS sequence"/>
</dbReference>
<evidence type="ECO:0000313" key="2">
    <source>
        <dbReference type="EMBL" id="CAF4258244.1"/>
    </source>
</evidence>